<evidence type="ECO:0000313" key="2">
    <source>
        <dbReference type="EMBL" id="KAK2833876.1"/>
    </source>
</evidence>
<evidence type="ECO:0000256" key="1">
    <source>
        <dbReference type="SAM" id="MobiDB-lite"/>
    </source>
</evidence>
<evidence type="ECO:0000313" key="3">
    <source>
        <dbReference type="Proteomes" id="UP001187415"/>
    </source>
</evidence>
<sequence length="105" mass="11197">MQSVAALPSPHGGLSLLPRCLEPPLAPVDGGAAEPRTPVGEGREAAKQKGGGGETHWLGRSLFLAERKNDETLKRRRVSGQRSALVGTWCYSLLSQSSPLRDVHS</sequence>
<feature type="region of interest" description="Disordered" evidence="1">
    <location>
        <begin position="24"/>
        <end position="58"/>
    </location>
</feature>
<dbReference type="Proteomes" id="UP001187415">
    <property type="component" value="Unassembled WGS sequence"/>
</dbReference>
<name>A0AA88MEB5_CHASR</name>
<accession>A0AA88MEB5</accession>
<gene>
    <name evidence="2" type="ORF">Q5P01_017765</name>
</gene>
<keyword evidence="3" id="KW-1185">Reference proteome</keyword>
<reference evidence="2" key="1">
    <citation type="submission" date="2023-07" db="EMBL/GenBank/DDBJ databases">
        <title>Chromosome-level Genome Assembly of Striped Snakehead (Channa striata).</title>
        <authorList>
            <person name="Liu H."/>
        </authorList>
    </citation>
    <scope>NUCLEOTIDE SEQUENCE</scope>
    <source>
        <strain evidence="2">Gz</strain>
        <tissue evidence="2">Muscle</tissue>
    </source>
</reference>
<comment type="caution">
    <text evidence="2">The sequence shown here is derived from an EMBL/GenBank/DDBJ whole genome shotgun (WGS) entry which is preliminary data.</text>
</comment>
<protein>
    <submittedName>
        <fullName evidence="2">Uncharacterized protein</fullName>
    </submittedName>
</protein>
<dbReference type="AlphaFoldDB" id="A0AA88MEB5"/>
<dbReference type="EMBL" id="JAUPFM010000013">
    <property type="protein sequence ID" value="KAK2833876.1"/>
    <property type="molecule type" value="Genomic_DNA"/>
</dbReference>
<proteinExistence type="predicted"/>
<organism evidence="2 3">
    <name type="scientific">Channa striata</name>
    <name type="common">Snakehead murrel</name>
    <name type="synonym">Ophicephalus striatus</name>
    <dbReference type="NCBI Taxonomy" id="64152"/>
    <lineage>
        <taxon>Eukaryota</taxon>
        <taxon>Metazoa</taxon>
        <taxon>Chordata</taxon>
        <taxon>Craniata</taxon>
        <taxon>Vertebrata</taxon>
        <taxon>Euteleostomi</taxon>
        <taxon>Actinopterygii</taxon>
        <taxon>Neopterygii</taxon>
        <taxon>Teleostei</taxon>
        <taxon>Neoteleostei</taxon>
        <taxon>Acanthomorphata</taxon>
        <taxon>Anabantaria</taxon>
        <taxon>Anabantiformes</taxon>
        <taxon>Channoidei</taxon>
        <taxon>Channidae</taxon>
        <taxon>Channa</taxon>
    </lineage>
</organism>